<dbReference type="RefSeq" id="WP_166225648.1">
    <property type="nucleotide sequence ID" value="NZ_CP049989.1"/>
</dbReference>
<dbReference type="EMBL" id="CP049989">
    <property type="protein sequence ID" value="QIM51617.1"/>
    <property type="molecule type" value="Genomic_DNA"/>
</dbReference>
<name>A0A6G8IEK0_9BURK</name>
<sequence>MATFNKIPGSREALVESINCGSDQWAIALTNTAPTGTAFTAGTSDLATGGGYTQGGANVTTTSSTESAGTYRLILSDPPTWTASGANIGPFRYATLVDKTVNLQVGYWDYGSSITLLSANSDTFTVDLDNTNGVISLG</sequence>
<dbReference type="Proteomes" id="UP000503162">
    <property type="component" value="Chromosome"/>
</dbReference>
<reference evidence="1 2" key="1">
    <citation type="submission" date="2020-03" db="EMBL/GenBank/DDBJ databases">
        <title>Hydrogenophaga sp. nov. isolated from cyanobacterial mat.</title>
        <authorList>
            <person name="Thorat V."/>
            <person name="Kirdat K."/>
            <person name="Tiwarekar B."/>
            <person name="Costa E.D."/>
            <person name="Yadav A."/>
        </authorList>
    </citation>
    <scope>NUCLEOTIDE SEQUENCE [LARGE SCALE GENOMIC DNA]</scope>
    <source>
        <strain evidence="1 2">BA0156</strain>
    </source>
</reference>
<evidence type="ECO:0000313" key="2">
    <source>
        <dbReference type="Proteomes" id="UP000503162"/>
    </source>
</evidence>
<proteinExistence type="predicted"/>
<protein>
    <submittedName>
        <fullName evidence="1">Uncharacterized protein</fullName>
    </submittedName>
</protein>
<organism evidence="1 2">
    <name type="scientific">Hydrogenophaga crocea</name>
    <dbReference type="NCBI Taxonomy" id="2716225"/>
    <lineage>
        <taxon>Bacteria</taxon>
        <taxon>Pseudomonadati</taxon>
        <taxon>Pseudomonadota</taxon>
        <taxon>Betaproteobacteria</taxon>
        <taxon>Burkholderiales</taxon>
        <taxon>Comamonadaceae</taxon>
        <taxon>Hydrogenophaga</taxon>
    </lineage>
</organism>
<evidence type="ECO:0000313" key="1">
    <source>
        <dbReference type="EMBL" id="QIM51617.1"/>
    </source>
</evidence>
<dbReference type="AlphaFoldDB" id="A0A6G8IEK0"/>
<keyword evidence="2" id="KW-1185">Reference proteome</keyword>
<gene>
    <name evidence="1" type="ORF">G9Q37_05425</name>
</gene>
<accession>A0A6G8IEK0</accession>
<dbReference type="KEGG" id="hcz:G9Q37_05425"/>